<dbReference type="GO" id="GO:0003700">
    <property type="term" value="F:DNA-binding transcription factor activity"/>
    <property type="evidence" value="ECO:0007669"/>
    <property type="project" value="InterPro"/>
</dbReference>
<dbReference type="Gene3D" id="3.40.1410.10">
    <property type="entry name" value="Chorismate lyase-like"/>
    <property type="match status" value="1"/>
</dbReference>
<keyword evidence="3" id="KW-0804">Transcription</keyword>
<evidence type="ECO:0000313" key="5">
    <source>
        <dbReference type="EMBL" id="KJE27291.1"/>
    </source>
</evidence>
<dbReference type="InterPro" id="IPR011663">
    <property type="entry name" value="UTRA"/>
</dbReference>
<dbReference type="SUPFAM" id="SSF46785">
    <property type="entry name" value="Winged helix' DNA-binding domain"/>
    <property type="match status" value="1"/>
</dbReference>
<evidence type="ECO:0000256" key="1">
    <source>
        <dbReference type="ARBA" id="ARBA00023015"/>
    </source>
</evidence>
<dbReference type="InterPro" id="IPR000524">
    <property type="entry name" value="Tscrpt_reg_HTH_GntR"/>
</dbReference>
<dbReference type="InterPro" id="IPR036388">
    <property type="entry name" value="WH-like_DNA-bd_sf"/>
</dbReference>
<dbReference type="GO" id="GO:0003677">
    <property type="term" value="F:DNA binding"/>
    <property type="evidence" value="ECO:0007669"/>
    <property type="project" value="UniProtKB-KW"/>
</dbReference>
<dbReference type="RefSeq" id="WP_044730964.1">
    <property type="nucleotide sequence ID" value="NZ_JYBP01000003.1"/>
</dbReference>
<feature type="domain" description="HTH gntR-type" evidence="4">
    <location>
        <begin position="8"/>
        <end position="76"/>
    </location>
</feature>
<evidence type="ECO:0000256" key="2">
    <source>
        <dbReference type="ARBA" id="ARBA00023125"/>
    </source>
</evidence>
<dbReference type="InterPro" id="IPR028978">
    <property type="entry name" value="Chorismate_lyase_/UTRA_dom_sf"/>
</dbReference>
<dbReference type="GO" id="GO:0045892">
    <property type="term" value="P:negative regulation of DNA-templated transcription"/>
    <property type="evidence" value="ECO:0007669"/>
    <property type="project" value="TreeGrafter"/>
</dbReference>
<evidence type="ECO:0000313" key="6">
    <source>
        <dbReference type="Proteomes" id="UP000032522"/>
    </source>
</evidence>
<dbReference type="CDD" id="cd07377">
    <property type="entry name" value="WHTH_GntR"/>
    <property type="match status" value="1"/>
</dbReference>
<comment type="caution">
    <text evidence="5">The sequence shown here is derived from an EMBL/GenBank/DDBJ whole genome shotgun (WGS) entry which is preliminary data.</text>
</comment>
<dbReference type="InterPro" id="IPR050679">
    <property type="entry name" value="Bact_HTH_transcr_reg"/>
</dbReference>
<keyword evidence="1" id="KW-0805">Transcription regulation</keyword>
<dbReference type="PANTHER" id="PTHR44846:SF1">
    <property type="entry name" value="MANNOSYL-D-GLYCERATE TRANSPORT_METABOLISM SYSTEM REPRESSOR MNGR-RELATED"/>
    <property type="match status" value="1"/>
</dbReference>
<dbReference type="PRINTS" id="PR00035">
    <property type="entry name" value="HTHGNTR"/>
</dbReference>
<sequence>MIDKQSPIPIYYQLEQYMKEKIEKGEWQPGEMIPSERELADMYDISRMTVRQAVNNLVNDGYLIRQRGKGTFVAAQKIEQPLKGLTSFSEDMRARGMEPGTIVLSFETVPASEKLAEGLGVTEGDDLYEVRRLRLADGAPMALETLYIPVCLVPGLTRDVVSGSVYEFIEKEKGMIIGSAVQTLEASVARKVEAEHLKMKEGAPVLLLERRTHLVDGRPLEVVKSVYRGDRYKFMIEMKRGGSRC</sequence>
<dbReference type="PATRIC" id="fig|1462.6.peg.873"/>
<proteinExistence type="predicted"/>
<organism evidence="5 6">
    <name type="scientific">Geobacillus kaustophilus</name>
    <dbReference type="NCBI Taxonomy" id="1462"/>
    <lineage>
        <taxon>Bacteria</taxon>
        <taxon>Bacillati</taxon>
        <taxon>Bacillota</taxon>
        <taxon>Bacilli</taxon>
        <taxon>Bacillales</taxon>
        <taxon>Anoxybacillaceae</taxon>
        <taxon>Geobacillus</taxon>
        <taxon>Geobacillus thermoleovorans group</taxon>
    </lineage>
</organism>
<dbReference type="OrthoDB" id="457376at2"/>
<keyword evidence="2" id="KW-0238">DNA-binding</keyword>
<dbReference type="AlphaFoldDB" id="A0A0D8BT07"/>
<name>A0A0D8BT07_GEOKU</name>
<dbReference type="SUPFAM" id="SSF64288">
    <property type="entry name" value="Chorismate lyase-like"/>
    <property type="match status" value="1"/>
</dbReference>
<dbReference type="SMART" id="SM00866">
    <property type="entry name" value="UTRA"/>
    <property type="match status" value="1"/>
</dbReference>
<accession>A0A0D8BT07</accession>
<dbReference type="Pfam" id="PF07702">
    <property type="entry name" value="UTRA"/>
    <property type="match status" value="1"/>
</dbReference>
<gene>
    <name evidence="5" type="ORF">LG52_724</name>
</gene>
<dbReference type="Gene3D" id="1.10.10.10">
    <property type="entry name" value="Winged helix-like DNA-binding domain superfamily/Winged helix DNA-binding domain"/>
    <property type="match status" value="1"/>
</dbReference>
<dbReference type="PANTHER" id="PTHR44846">
    <property type="entry name" value="MANNOSYL-D-GLYCERATE TRANSPORT/METABOLISM SYSTEM REPRESSOR MNGR-RELATED"/>
    <property type="match status" value="1"/>
</dbReference>
<dbReference type="SMART" id="SM00345">
    <property type="entry name" value="HTH_GNTR"/>
    <property type="match status" value="1"/>
</dbReference>
<dbReference type="EMBL" id="JYBP01000003">
    <property type="protein sequence ID" value="KJE27291.1"/>
    <property type="molecule type" value="Genomic_DNA"/>
</dbReference>
<reference evidence="5 6" key="1">
    <citation type="submission" date="2015-01" db="EMBL/GenBank/DDBJ databases">
        <authorList>
            <person name="Filippidou S."/>
            <person name="Jeanneret N."/>
            <person name="Russel-Delif L."/>
            <person name="Junier T."/>
            <person name="Wunderlin T."/>
            <person name="Molina V."/>
            <person name="Johnson S.L."/>
            <person name="Davenport K.W."/>
            <person name="Chain P.S."/>
            <person name="Dorador C."/>
            <person name="Junier P."/>
        </authorList>
    </citation>
    <scope>NUCLEOTIDE SEQUENCE [LARGE SCALE GENOMIC DNA]</scope>
    <source>
        <strain evidence="5 6">Et7/4</strain>
    </source>
</reference>
<evidence type="ECO:0000259" key="4">
    <source>
        <dbReference type="PROSITE" id="PS50949"/>
    </source>
</evidence>
<dbReference type="PROSITE" id="PS50949">
    <property type="entry name" value="HTH_GNTR"/>
    <property type="match status" value="1"/>
</dbReference>
<dbReference type="Proteomes" id="UP000032522">
    <property type="component" value="Unassembled WGS sequence"/>
</dbReference>
<dbReference type="Pfam" id="PF00392">
    <property type="entry name" value="GntR"/>
    <property type="match status" value="1"/>
</dbReference>
<dbReference type="FunFam" id="1.10.10.10:FF:000079">
    <property type="entry name" value="GntR family transcriptional regulator"/>
    <property type="match status" value="1"/>
</dbReference>
<protein>
    <submittedName>
        <fullName evidence="5">UTRA domain protein</fullName>
    </submittedName>
</protein>
<dbReference type="InterPro" id="IPR036390">
    <property type="entry name" value="WH_DNA-bd_sf"/>
</dbReference>
<evidence type="ECO:0000256" key="3">
    <source>
        <dbReference type="ARBA" id="ARBA00023163"/>
    </source>
</evidence>